<accession>A0A1G4M8E9</accession>
<dbReference type="OrthoDB" id="6910977at2759"/>
<evidence type="ECO:0000313" key="4">
    <source>
        <dbReference type="EMBL" id="SCW00029.1"/>
    </source>
</evidence>
<protein>
    <submittedName>
        <fullName evidence="4">LAFE_0B07888g1_1</fullName>
    </submittedName>
</protein>
<evidence type="ECO:0000259" key="3">
    <source>
        <dbReference type="PROSITE" id="PS50157"/>
    </source>
</evidence>
<keyword evidence="1" id="KW-0479">Metal-binding</keyword>
<dbReference type="SMART" id="SM00355">
    <property type="entry name" value="ZnF_C2H2"/>
    <property type="match status" value="3"/>
</dbReference>
<dbReference type="EMBL" id="LT598489">
    <property type="protein sequence ID" value="SCW00029.1"/>
    <property type="molecule type" value="Genomic_DNA"/>
</dbReference>
<dbReference type="AlphaFoldDB" id="A0A1G4M8E9"/>
<evidence type="ECO:0000313" key="5">
    <source>
        <dbReference type="Proteomes" id="UP000190831"/>
    </source>
</evidence>
<dbReference type="Gene3D" id="3.30.160.60">
    <property type="entry name" value="Classic Zinc Finger"/>
    <property type="match status" value="1"/>
</dbReference>
<feature type="region of interest" description="Disordered" evidence="2">
    <location>
        <begin position="205"/>
        <end position="233"/>
    </location>
</feature>
<name>A0A1G4M8E9_LACFM</name>
<gene>
    <name evidence="4" type="ORF">LAFE_0B07888G</name>
</gene>
<evidence type="ECO:0000256" key="1">
    <source>
        <dbReference type="PROSITE-ProRule" id="PRU00042"/>
    </source>
</evidence>
<organism evidence="4 5">
    <name type="scientific">Lachancea fermentati</name>
    <name type="common">Zygosaccharomyces fermentati</name>
    <dbReference type="NCBI Taxonomy" id="4955"/>
    <lineage>
        <taxon>Eukaryota</taxon>
        <taxon>Fungi</taxon>
        <taxon>Dikarya</taxon>
        <taxon>Ascomycota</taxon>
        <taxon>Saccharomycotina</taxon>
        <taxon>Saccharomycetes</taxon>
        <taxon>Saccharomycetales</taxon>
        <taxon>Saccharomycetaceae</taxon>
        <taxon>Lachancea</taxon>
    </lineage>
</organism>
<keyword evidence="1" id="KW-0862">Zinc</keyword>
<keyword evidence="1" id="KW-0863">Zinc-finger</keyword>
<dbReference type="STRING" id="4955.A0A1G4M8E9"/>
<dbReference type="PROSITE" id="PS00028">
    <property type="entry name" value="ZINC_FINGER_C2H2_1"/>
    <property type="match status" value="1"/>
</dbReference>
<sequence length="436" mass="49128">MCKNQQSVFFTADNASEPAYDEILYFGSSWDALKKMSSLQDQQRDPWHQFEGGEYLFGSDMSELGASSGTASGAVSGATSGATSAFQLTSSPLWHHVPPGHYVGPGADAGAVPTPALSAAPAAPQTAQRAQPFHQEVSRAAYSAAGAAHPHPRTLVKSMSFSEGMEDSMAEHLFLPDSFAYDTVPWQFTPRSSGSDEPLQSFYEKQQEPMRSEVQTPCSVGSEPPSAEPTVPATRAARSANDEFYDRFYNAFNNMDPEPVSSKRLSVYEQLIADKPLMDALSKKVKRGYYRCAHCPKMFSSVLDYAKHIDEFNIRREYKCPFKLCPWKILGLPRRPELRRHCAIQHKTEIPRELKSVLKLCDSDFPIMECPSPYCNKKFYRRDSYARHVSMVHEKTESRFNKRLAKVLMECPYAPRMDEHKNYVIKEMSKPKRKTK</sequence>
<reference evidence="5" key="1">
    <citation type="submission" date="2016-03" db="EMBL/GenBank/DDBJ databases">
        <authorList>
            <person name="Devillers H."/>
        </authorList>
    </citation>
    <scope>NUCLEOTIDE SEQUENCE [LARGE SCALE GENOMIC DNA]</scope>
</reference>
<proteinExistence type="predicted"/>
<keyword evidence="5" id="KW-1185">Reference proteome</keyword>
<dbReference type="GO" id="GO:0008270">
    <property type="term" value="F:zinc ion binding"/>
    <property type="evidence" value="ECO:0007669"/>
    <property type="project" value="UniProtKB-KW"/>
</dbReference>
<dbReference type="PROSITE" id="PS50157">
    <property type="entry name" value="ZINC_FINGER_C2H2_2"/>
    <property type="match status" value="1"/>
</dbReference>
<dbReference type="InterPro" id="IPR013087">
    <property type="entry name" value="Znf_C2H2_type"/>
</dbReference>
<evidence type="ECO:0000256" key="2">
    <source>
        <dbReference type="SAM" id="MobiDB-lite"/>
    </source>
</evidence>
<feature type="domain" description="C2H2-type" evidence="3">
    <location>
        <begin position="368"/>
        <end position="398"/>
    </location>
</feature>
<dbReference type="Proteomes" id="UP000190831">
    <property type="component" value="Chromosome B"/>
</dbReference>